<accession>C6M3B4</accession>
<protein>
    <submittedName>
        <fullName evidence="1">Uncharacterized protein</fullName>
    </submittedName>
</protein>
<sequence>MTGRKGFETNNKVLEINSNRINDKATIDDNIKRMVFISGIKGSKSSFKG</sequence>
<reference evidence="1" key="1">
    <citation type="submission" date="2009-07" db="EMBL/GenBank/DDBJ databases">
        <authorList>
            <person name="Weinstock G."/>
            <person name="Sodergren E."/>
            <person name="Clifton S."/>
            <person name="Fulton L."/>
            <person name="Fulton B."/>
            <person name="Courtney L."/>
            <person name="Fronick C."/>
            <person name="Harrison M."/>
            <person name="Strong C."/>
            <person name="Farmer C."/>
            <person name="Delahaunty K."/>
            <person name="Markovic C."/>
            <person name="Hall O."/>
            <person name="Minx P."/>
            <person name="Tomlinson C."/>
            <person name="Mitreva M."/>
            <person name="Nelson J."/>
            <person name="Hou S."/>
            <person name="Wollam A."/>
            <person name="Pepin K.H."/>
            <person name="Johnson M."/>
            <person name="Bhonagiri V."/>
            <person name="Nash W.E."/>
            <person name="Warren W."/>
            <person name="Chinwalla A."/>
            <person name="Mardis E.R."/>
            <person name="Wilson R.K."/>
        </authorList>
    </citation>
    <scope>NUCLEOTIDE SEQUENCE [LARGE SCALE GENOMIC DNA]</scope>
    <source>
        <strain evidence="1">ATCC 29256</strain>
    </source>
</reference>
<organism evidence="1 2">
    <name type="scientific">Neisseria sicca ATCC 29256</name>
    <dbReference type="NCBI Taxonomy" id="547045"/>
    <lineage>
        <taxon>Bacteria</taxon>
        <taxon>Pseudomonadati</taxon>
        <taxon>Pseudomonadota</taxon>
        <taxon>Betaproteobacteria</taxon>
        <taxon>Neisseriales</taxon>
        <taxon>Neisseriaceae</taxon>
        <taxon>Neisseria</taxon>
    </lineage>
</organism>
<proteinExistence type="predicted"/>
<name>C6M3B4_NEISI</name>
<dbReference type="EMBL" id="ACKO02000004">
    <property type="protein sequence ID" value="EET45378.1"/>
    <property type="molecule type" value="Genomic_DNA"/>
</dbReference>
<gene>
    <name evidence="1" type="ORF">NEISICOT_01005</name>
</gene>
<dbReference type="Proteomes" id="UP000005365">
    <property type="component" value="Unassembled WGS sequence"/>
</dbReference>
<dbReference type="AlphaFoldDB" id="C6M3B4"/>
<comment type="caution">
    <text evidence="1">The sequence shown here is derived from an EMBL/GenBank/DDBJ whole genome shotgun (WGS) entry which is preliminary data.</text>
</comment>
<keyword evidence="2" id="KW-1185">Reference proteome</keyword>
<evidence type="ECO:0000313" key="2">
    <source>
        <dbReference type="Proteomes" id="UP000005365"/>
    </source>
</evidence>
<evidence type="ECO:0000313" key="1">
    <source>
        <dbReference type="EMBL" id="EET45378.1"/>
    </source>
</evidence>